<feature type="compositionally biased region" description="Basic and acidic residues" evidence="1">
    <location>
        <begin position="106"/>
        <end position="124"/>
    </location>
</feature>
<dbReference type="KEGG" id="noa:BKM31_58710"/>
<proteinExistence type="predicted"/>
<sequence length="137" mass="15926">MDRVHKVEDDYRDVLERLHPARRGDPDVVEIRWMIEELRVSFFAQTLGTPTLCRRSASRRRWRSSLIMSSKSMGEGRWMRLPSATEVRVLAVLDVAVDGDGRRLGDRIDQQIDRDPAERVEPRLGHAGGWARRPRRP</sequence>
<reference evidence="4" key="1">
    <citation type="journal article" date="2017" name="Med. Chem. Commun.">
        <title>Nonomuraea sp. ATCC 55076 harbours the largest actinomycete chromosome to date and the kistamicin biosynthetic gene cluster.</title>
        <authorList>
            <person name="Nazari B."/>
            <person name="Forneris C.C."/>
            <person name="Gibson M.I."/>
            <person name="Moon K."/>
            <person name="Schramma K.R."/>
            <person name="Seyedsayamdost M.R."/>
        </authorList>
    </citation>
    <scope>NUCLEOTIDE SEQUENCE [LARGE SCALE GENOMIC DNA]</scope>
    <source>
        <strain evidence="4">ATCC 55076</strain>
    </source>
</reference>
<name>A0A1V0AIF1_9ACTN</name>
<dbReference type="STRING" id="1909395.BKM31_58710"/>
<dbReference type="EMBL" id="CP017717">
    <property type="protein sequence ID" value="AQZ69997.1"/>
    <property type="molecule type" value="Genomic_DNA"/>
</dbReference>
<dbReference type="InterPro" id="IPR024590">
    <property type="entry name" value="HrpA_C"/>
</dbReference>
<evidence type="ECO:0000313" key="4">
    <source>
        <dbReference type="Proteomes" id="UP000190797"/>
    </source>
</evidence>
<accession>A0A1V0AIF1</accession>
<evidence type="ECO:0000313" key="3">
    <source>
        <dbReference type="EMBL" id="AQZ69997.1"/>
    </source>
</evidence>
<evidence type="ECO:0000259" key="2">
    <source>
        <dbReference type="Pfam" id="PF11898"/>
    </source>
</evidence>
<feature type="region of interest" description="Disordered" evidence="1">
    <location>
        <begin position="106"/>
        <end position="137"/>
    </location>
</feature>
<dbReference type="Pfam" id="PF11898">
    <property type="entry name" value="DUF3418"/>
    <property type="match status" value="1"/>
</dbReference>
<dbReference type="AlphaFoldDB" id="A0A1V0AIF1"/>
<gene>
    <name evidence="3" type="ORF">BKM31_58710</name>
</gene>
<dbReference type="Proteomes" id="UP000190797">
    <property type="component" value="Chromosome"/>
</dbReference>
<keyword evidence="4" id="KW-1185">Reference proteome</keyword>
<evidence type="ECO:0000256" key="1">
    <source>
        <dbReference type="SAM" id="MobiDB-lite"/>
    </source>
</evidence>
<feature type="domain" description="RNA helicase HrpA C-terminal" evidence="2">
    <location>
        <begin position="1"/>
        <end position="51"/>
    </location>
</feature>
<protein>
    <recommendedName>
        <fullName evidence="2">RNA helicase HrpA C-terminal domain-containing protein</fullName>
    </recommendedName>
</protein>
<organism evidence="3 4">
    <name type="scientific">[Actinomadura] parvosata subsp. kistnae</name>
    <dbReference type="NCBI Taxonomy" id="1909395"/>
    <lineage>
        <taxon>Bacteria</taxon>
        <taxon>Bacillati</taxon>
        <taxon>Actinomycetota</taxon>
        <taxon>Actinomycetes</taxon>
        <taxon>Streptosporangiales</taxon>
        <taxon>Streptosporangiaceae</taxon>
        <taxon>Nonomuraea</taxon>
    </lineage>
</organism>